<feature type="transmembrane region" description="Helical" evidence="2">
    <location>
        <begin position="49"/>
        <end position="72"/>
    </location>
</feature>
<organism evidence="3 4">
    <name type="scientific">Novymonas esmeraldas</name>
    <dbReference type="NCBI Taxonomy" id="1808958"/>
    <lineage>
        <taxon>Eukaryota</taxon>
        <taxon>Discoba</taxon>
        <taxon>Euglenozoa</taxon>
        <taxon>Kinetoplastea</taxon>
        <taxon>Metakinetoplastina</taxon>
        <taxon>Trypanosomatida</taxon>
        <taxon>Trypanosomatidae</taxon>
        <taxon>Novymonas</taxon>
    </lineage>
</organism>
<dbReference type="EMBL" id="JAECZO010000184">
    <property type="protein sequence ID" value="KAK7198877.1"/>
    <property type="molecule type" value="Genomic_DNA"/>
</dbReference>
<dbReference type="Proteomes" id="UP001430356">
    <property type="component" value="Unassembled WGS sequence"/>
</dbReference>
<evidence type="ECO:0000313" key="3">
    <source>
        <dbReference type="EMBL" id="KAK7198877.1"/>
    </source>
</evidence>
<feature type="compositionally biased region" description="Low complexity" evidence="1">
    <location>
        <begin position="110"/>
        <end position="126"/>
    </location>
</feature>
<accession>A0AAW0EZD0</accession>
<gene>
    <name evidence="3" type="ORF">NESM_000854200</name>
</gene>
<keyword evidence="4" id="KW-1185">Reference proteome</keyword>
<reference evidence="3 4" key="1">
    <citation type="journal article" date="2021" name="MBio">
        <title>A New Model Trypanosomatid, Novymonas esmeraldas: Genomic Perception of Its 'Candidatus Pandoraea novymonadis' Endosymbiont.</title>
        <authorList>
            <person name="Zakharova A."/>
            <person name="Saura A."/>
            <person name="Butenko A."/>
            <person name="Podesvova L."/>
            <person name="Warmusova S."/>
            <person name="Kostygov A.Y."/>
            <person name="Nenarokova A."/>
            <person name="Lukes J."/>
            <person name="Opperdoes F.R."/>
            <person name="Yurchenko V."/>
        </authorList>
    </citation>
    <scope>NUCLEOTIDE SEQUENCE [LARGE SCALE GENOMIC DNA]</scope>
    <source>
        <strain evidence="3 4">E262AT.01</strain>
    </source>
</reference>
<keyword evidence="2" id="KW-1133">Transmembrane helix</keyword>
<comment type="caution">
    <text evidence="3">The sequence shown here is derived from an EMBL/GenBank/DDBJ whole genome shotgun (WGS) entry which is preliminary data.</text>
</comment>
<protein>
    <submittedName>
        <fullName evidence="3">Uncharacterized protein</fullName>
    </submittedName>
</protein>
<evidence type="ECO:0000256" key="1">
    <source>
        <dbReference type="SAM" id="MobiDB-lite"/>
    </source>
</evidence>
<feature type="region of interest" description="Disordered" evidence="1">
    <location>
        <begin position="108"/>
        <end position="168"/>
    </location>
</feature>
<keyword evidence="2" id="KW-0812">Transmembrane</keyword>
<dbReference type="AlphaFoldDB" id="A0AAW0EZD0"/>
<proteinExistence type="predicted"/>
<evidence type="ECO:0000313" key="4">
    <source>
        <dbReference type="Proteomes" id="UP001430356"/>
    </source>
</evidence>
<sequence length="168" mass="19583">MATIPDCDPYVGQQEYPITSYGKLCMEPAVDQNKMWYDMPTVRSWSRSFWYVWFIIGLIIAFCIIGCIFQSLRWYRRIKHRHERESRSKRVDGLLRVVSSMYRKKSDLMAQTQSQAQSQAPSQTQSRTGTKGRRPASRTPSRTGSRAMSRSQSFNVRDGSDDDDHWGR</sequence>
<feature type="compositionally biased region" description="Polar residues" evidence="1">
    <location>
        <begin position="138"/>
        <end position="155"/>
    </location>
</feature>
<name>A0AAW0EZD0_9TRYP</name>
<evidence type="ECO:0000256" key="2">
    <source>
        <dbReference type="SAM" id="Phobius"/>
    </source>
</evidence>
<keyword evidence="2" id="KW-0472">Membrane</keyword>